<dbReference type="SMART" id="SM00829">
    <property type="entry name" value="PKS_ER"/>
    <property type="match status" value="1"/>
</dbReference>
<comment type="caution">
    <text evidence="7">The sequence shown here is derived from an EMBL/GenBank/DDBJ whole genome shotgun (WGS) entry which is preliminary data.</text>
</comment>
<reference evidence="7 8" key="1">
    <citation type="submission" date="2022-08" db="EMBL/GenBank/DDBJ databases">
        <title>Reclassification of Massilia species as members of the genera Telluria, Duganella, Pseudoduganella, Mokoshia gen. nov. and Zemynaea gen. nov. using orthogonal and non-orthogonal genome-based approaches.</title>
        <authorList>
            <person name="Bowman J.P."/>
        </authorList>
    </citation>
    <scope>NUCLEOTIDE SEQUENCE [LARGE SCALE GENOMIC DNA]</scope>
    <source>
        <strain evidence="7 8">LMG 28164</strain>
    </source>
</reference>
<keyword evidence="8" id="KW-1185">Reference proteome</keyword>
<evidence type="ECO:0000313" key="7">
    <source>
        <dbReference type="EMBL" id="MCS0589777.1"/>
    </source>
</evidence>
<evidence type="ECO:0000256" key="2">
    <source>
        <dbReference type="ARBA" id="ARBA00022723"/>
    </source>
</evidence>
<dbReference type="InterPro" id="IPR011032">
    <property type="entry name" value="GroES-like_sf"/>
</dbReference>
<dbReference type="Pfam" id="PF00107">
    <property type="entry name" value="ADH_zinc_N"/>
    <property type="match status" value="1"/>
</dbReference>
<dbReference type="SUPFAM" id="SSF50129">
    <property type="entry name" value="GroES-like"/>
    <property type="match status" value="1"/>
</dbReference>
<dbReference type="InterPro" id="IPR047109">
    <property type="entry name" value="CAD-like"/>
</dbReference>
<dbReference type="InterPro" id="IPR036291">
    <property type="entry name" value="NAD(P)-bd_dom_sf"/>
</dbReference>
<dbReference type="InterPro" id="IPR002328">
    <property type="entry name" value="ADH_Zn_CS"/>
</dbReference>
<dbReference type="EMBL" id="JANUGX010000011">
    <property type="protein sequence ID" value="MCS0589777.1"/>
    <property type="molecule type" value="Genomic_DNA"/>
</dbReference>
<evidence type="ECO:0000256" key="3">
    <source>
        <dbReference type="ARBA" id="ARBA00022833"/>
    </source>
</evidence>
<dbReference type="Pfam" id="PF08240">
    <property type="entry name" value="ADH_N"/>
    <property type="match status" value="1"/>
</dbReference>
<dbReference type="CDD" id="cd05283">
    <property type="entry name" value="CAD1"/>
    <property type="match status" value="1"/>
</dbReference>
<protein>
    <submittedName>
        <fullName evidence="7">NAD(P)-dependent alcohol dehydrogenase</fullName>
    </submittedName>
</protein>
<dbReference type="Proteomes" id="UP001205560">
    <property type="component" value="Unassembled WGS sequence"/>
</dbReference>
<dbReference type="InterPro" id="IPR013154">
    <property type="entry name" value="ADH-like_N"/>
</dbReference>
<comment type="cofactor">
    <cofactor evidence="1 5">
        <name>Zn(2+)</name>
        <dbReference type="ChEBI" id="CHEBI:29105"/>
    </cofactor>
</comment>
<dbReference type="InterPro" id="IPR020843">
    <property type="entry name" value="ER"/>
</dbReference>
<dbReference type="Gene3D" id="3.40.50.720">
    <property type="entry name" value="NAD(P)-binding Rossmann-like Domain"/>
    <property type="match status" value="1"/>
</dbReference>
<dbReference type="PANTHER" id="PTHR42683">
    <property type="entry name" value="ALDEHYDE REDUCTASE"/>
    <property type="match status" value="1"/>
</dbReference>
<evidence type="ECO:0000256" key="5">
    <source>
        <dbReference type="RuleBase" id="RU361277"/>
    </source>
</evidence>
<accession>A0ABT2A6I6</accession>
<keyword evidence="4" id="KW-0560">Oxidoreductase</keyword>
<organism evidence="7 8">
    <name type="scientific">Massilia norwichensis</name>
    <dbReference type="NCBI Taxonomy" id="1442366"/>
    <lineage>
        <taxon>Bacteria</taxon>
        <taxon>Pseudomonadati</taxon>
        <taxon>Pseudomonadota</taxon>
        <taxon>Betaproteobacteria</taxon>
        <taxon>Burkholderiales</taxon>
        <taxon>Oxalobacteraceae</taxon>
        <taxon>Telluria group</taxon>
        <taxon>Massilia</taxon>
    </lineage>
</organism>
<dbReference type="PROSITE" id="PS00065">
    <property type="entry name" value="D_2_HYDROXYACID_DH_1"/>
    <property type="match status" value="1"/>
</dbReference>
<keyword evidence="3 5" id="KW-0862">Zinc</keyword>
<gene>
    <name evidence="7" type="ORF">NX782_11250</name>
</gene>
<comment type="similarity">
    <text evidence="5">Belongs to the zinc-containing alcohol dehydrogenase family.</text>
</comment>
<sequence length="363" mass="39988">MIKVTGYAAKHSFSRLKKYEFEREDAKAHEVEIEVLYCGVCHSDIHQVKNEWHNTVYPCVPGHEIVGRVTKVGPAVRKHAVGDLVGVGCMIDSCGQCEACASGDQNYCMAPNSWLATYNGPMQPKSKVGENIYGRDNTFGGYSNMLVVKEDFVLKIPAQLKPEVAAPILCAGVTTYSPLKHWGVKAGDKVGIIGMGGLGHMAAKIAKAMGAEVTMFTRTREKIEEANKLGFDAVIEDDKQALKDLEASFDFMLSTVPEKHDINNYVQLLKRNAALVLVGALEPMAPVDNMQVAFKRRTVAGSLIGNLAETQEVLDFCAEHNIGPEIEIIRMQDINDAYNKVEKGDVRFRYVIDMASLKEEMGE</sequence>
<evidence type="ECO:0000256" key="4">
    <source>
        <dbReference type="ARBA" id="ARBA00023002"/>
    </source>
</evidence>
<dbReference type="Gene3D" id="3.90.180.10">
    <property type="entry name" value="Medium-chain alcohol dehydrogenases, catalytic domain"/>
    <property type="match status" value="1"/>
</dbReference>
<evidence type="ECO:0000256" key="1">
    <source>
        <dbReference type="ARBA" id="ARBA00001947"/>
    </source>
</evidence>
<dbReference type="SUPFAM" id="SSF51735">
    <property type="entry name" value="NAD(P)-binding Rossmann-fold domains"/>
    <property type="match status" value="1"/>
</dbReference>
<evidence type="ECO:0000259" key="6">
    <source>
        <dbReference type="SMART" id="SM00829"/>
    </source>
</evidence>
<dbReference type="RefSeq" id="WP_258845540.1">
    <property type="nucleotide sequence ID" value="NZ_JANUGX010000011.1"/>
</dbReference>
<keyword evidence="2 5" id="KW-0479">Metal-binding</keyword>
<dbReference type="InterPro" id="IPR029752">
    <property type="entry name" value="D-isomer_DH_CS1"/>
</dbReference>
<proteinExistence type="inferred from homology"/>
<name>A0ABT2A6I6_9BURK</name>
<evidence type="ECO:0000313" key="8">
    <source>
        <dbReference type="Proteomes" id="UP001205560"/>
    </source>
</evidence>
<feature type="domain" description="Enoyl reductase (ER)" evidence="6">
    <location>
        <begin position="11"/>
        <end position="304"/>
    </location>
</feature>
<dbReference type="PROSITE" id="PS00059">
    <property type="entry name" value="ADH_ZINC"/>
    <property type="match status" value="1"/>
</dbReference>
<dbReference type="InterPro" id="IPR013149">
    <property type="entry name" value="ADH-like_C"/>
</dbReference>